<name>A0ABY9VHM3_9BACI</name>
<feature type="chain" id="PRO_5046684302" description="Sortilin N-terminal domain-containing protein" evidence="2">
    <location>
        <begin position="24"/>
        <end position="353"/>
    </location>
</feature>
<feature type="compositionally biased region" description="Basic and acidic residues" evidence="1">
    <location>
        <begin position="29"/>
        <end position="60"/>
    </location>
</feature>
<dbReference type="InterPro" id="IPR015943">
    <property type="entry name" value="WD40/YVTN_repeat-like_dom_sf"/>
</dbReference>
<evidence type="ECO:0008006" key="5">
    <source>
        <dbReference type="Google" id="ProtNLM"/>
    </source>
</evidence>
<sequence>MRYRNKLLAAAFAFMALILTGCADQEEQQETKEKAKNQDTQEPREQAENQGDQEKKKQAEDQQDITSDISEEEFIRKATPQKIEHVHGIGYPGNDDGLYVASHNGLKIYKDGEWLETAAQNHDYMGFQATEDGFFASGHPEKGEDLKDPLGLVKSTDKGRTLEKIAFYGESDFHFLSAGYYNSSLYLINEAANSKMERGVYLSRDQANSWEPVEMKGLESSTLGMMAVHPEKGGTFAMATKDGVFISDDFGKNMNRAGQYELVTAAAFSKKYLYISPVHQQTIQLFRLEAEGTGKAEKLTIPHLNHDNPITYISADPRQEGRIAFMTILNDLYESVDGGKTWKRLLVNGRIEQ</sequence>
<evidence type="ECO:0000256" key="2">
    <source>
        <dbReference type="SAM" id="SignalP"/>
    </source>
</evidence>
<gene>
    <name evidence="3" type="ORF">RH061_19540</name>
</gene>
<organism evidence="3 4">
    <name type="scientific">Mesobacillus jeotgali</name>
    <dbReference type="NCBI Taxonomy" id="129985"/>
    <lineage>
        <taxon>Bacteria</taxon>
        <taxon>Bacillati</taxon>
        <taxon>Bacillota</taxon>
        <taxon>Bacilli</taxon>
        <taxon>Bacillales</taxon>
        <taxon>Bacillaceae</taxon>
        <taxon>Mesobacillus</taxon>
    </lineage>
</organism>
<dbReference type="InterPro" id="IPR054817">
    <property type="entry name" value="Glycosyl_F510_1955-like"/>
</dbReference>
<evidence type="ECO:0000313" key="3">
    <source>
        <dbReference type="EMBL" id="WNF22326.1"/>
    </source>
</evidence>
<dbReference type="Proteomes" id="UP001303324">
    <property type="component" value="Chromosome"/>
</dbReference>
<accession>A0ABY9VHM3</accession>
<proteinExistence type="predicted"/>
<dbReference type="PROSITE" id="PS51257">
    <property type="entry name" value="PROKAR_LIPOPROTEIN"/>
    <property type="match status" value="1"/>
</dbReference>
<dbReference type="EMBL" id="CP134494">
    <property type="protein sequence ID" value="WNF22326.1"/>
    <property type="molecule type" value="Genomic_DNA"/>
</dbReference>
<protein>
    <recommendedName>
        <fullName evidence="5">Sortilin N-terminal domain-containing protein</fullName>
    </recommendedName>
</protein>
<evidence type="ECO:0000313" key="4">
    <source>
        <dbReference type="Proteomes" id="UP001303324"/>
    </source>
</evidence>
<dbReference type="Gene3D" id="2.130.10.10">
    <property type="entry name" value="YVTN repeat-like/Quinoprotein amine dehydrogenase"/>
    <property type="match status" value="1"/>
</dbReference>
<dbReference type="RefSeq" id="WP_311072476.1">
    <property type="nucleotide sequence ID" value="NZ_CP134494.1"/>
</dbReference>
<dbReference type="NCBIfam" id="NF045728">
    <property type="entry name" value="glycosyl_F510_1955"/>
    <property type="match status" value="1"/>
</dbReference>
<feature type="region of interest" description="Disordered" evidence="1">
    <location>
        <begin position="25"/>
        <end position="76"/>
    </location>
</feature>
<reference evidence="3 4" key="1">
    <citation type="submission" date="2023-09" db="EMBL/GenBank/DDBJ databases">
        <title>Microbial mechanism of fulvic acid promoting antimony reduction mineralization in rice fields.</title>
        <authorList>
            <person name="Chen G."/>
            <person name="Lan J."/>
        </authorList>
    </citation>
    <scope>NUCLEOTIDE SEQUENCE [LARGE SCALE GENOMIC DNA]</scope>
    <source>
        <strain evidence="3 4">PS1</strain>
    </source>
</reference>
<evidence type="ECO:0000256" key="1">
    <source>
        <dbReference type="SAM" id="MobiDB-lite"/>
    </source>
</evidence>
<keyword evidence="4" id="KW-1185">Reference proteome</keyword>
<dbReference type="SUPFAM" id="SSF110296">
    <property type="entry name" value="Oligoxyloglucan reducing end-specific cellobiohydrolase"/>
    <property type="match status" value="1"/>
</dbReference>
<feature type="signal peptide" evidence="2">
    <location>
        <begin position="1"/>
        <end position="23"/>
    </location>
</feature>
<keyword evidence="2" id="KW-0732">Signal</keyword>